<name>F4PUQ0_CACFS</name>
<gene>
    <name evidence="2" type="ORF">DFA_00942</name>
</gene>
<accession>F4PUQ0</accession>
<dbReference type="AlphaFoldDB" id="F4PUQ0"/>
<protein>
    <submittedName>
        <fullName evidence="2">Uncharacterized protein</fullName>
    </submittedName>
</protein>
<reference evidence="3" key="1">
    <citation type="journal article" date="2011" name="Genome Res.">
        <title>Phylogeny-wide analysis of social amoeba genomes highlights ancient origins for complex intercellular communication.</title>
        <authorList>
            <person name="Heidel A.J."/>
            <person name="Lawal H.M."/>
            <person name="Felder M."/>
            <person name="Schilde C."/>
            <person name="Helps N.R."/>
            <person name="Tunggal B."/>
            <person name="Rivero F."/>
            <person name="John U."/>
            <person name="Schleicher M."/>
            <person name="Eichinger L."/>
            <person name="Platzer M."/>
            <person name="Noegel A.A."/>
            <person name="Schaap P."/>
            <person name="Gloeckner G."/>
        </authorList>
    </citation>
    <scope>NUCLEOTIDE SEQUENCE [LARGE SCALE GENOMIC DNA]</scope>
    <source>
        <strain evidence="3">SH3</strain>
    </source>
</reference>
<evidence type="ECO:0000256" key="1">
    <source>
        <dbReference type="SAM" id="MobiDB-lite"/>
    </source>
</evidence>
<dbReference type="GeneID" id="14872875"/>
<sequence length="278" mass="31846">MNYSSLINNDQFSRSTTRLNLQNITRTFVDIDNVSFLTSATSSQSSSQSYLSYCTTNSSSQQSSSSSSSSSQPNIQTPKNQVGATTQTKPEMPKLESRGAPIAINSEWMEHKLAKPLMSRRTGNILFTVTCTISTYLCLIMDYGDADTETAATPIKEFHDRILSEWLGYPVRPIIYKWEMAVRDLFNAKSIEDKLSPGQLERYKNSGEFEKRKSDPFTMPERKKKKKETPDEKVDREIRETKEDIIAMEKMFNDYIKTKWLEKNIPNYNSDSNNDNKN</sequence>
<feature type="region of interest" description="Disordered" evidence="1">
    <location>
        <begin position="202"/>
        <end position="240"/>
    </location>
</feature>
<feature type="compositionally biased region" description="Low complexity" evidence="1">
    <location>
        <begin position="60"/>
        <end position="72"/>
    </location>
</feature>
<feature type="compositionally biased region" description="Basic and acidic residues" evidence="1">
    <location>
        <begin position="228"/>
        <end position="240"/>
    </location>
</feature>
<dbReference type="OrthoDB" id="10619685at2759"/>
<evidence type="ECO:0000313" key="2">
    <source>
        <dbReference type="EMBL" id="EGG21069.1"/>
    </source>
</evidence>
<keyword evidence="3" id="KW-1185">Reference proteome</keyword>
<feature type="compositionally biased region" description="Polar residues" evidence="1">
    <location>
        <begin position="73"/>
        <end position="89"/>
    </location>
</feature>
<dbReference type="KEGG" id="dfa:DFA_00942"/>
<feature type="region of interest" description="Disordered" evidence="1">
    <location>
        <begin position="60"/>
        <end position="100"/>
    </location>
</feature>
<organism evidence="2 3">
    <name type="scientific">Cavenderia fasciculata</name>
    <name type="common">Slime mold</name>
    <name type="synonym">Dictyostelium fasciculatum</name>
    <dbReference type="NCBI Taxonomy" id="261658"/>
    <lineage>
        <taxon>Eukaryota</taxon>
        <taxon>Amoebozoa</taxon>
        <taxon>Evosea</taxon>
        <taxon>Eumycetozoa</taxon>
        <taxon>Dictyostelia</taxon>
        <taxon>Acytosteliales</taxon>
        <taxon>Cavenderiaceae</taxon>
        <taxon>Cavenderia</taxon>
    </lineage>
</organism>
<dbReference type="Proteomes" id="UP000007797">
    <property type="component" value="Unassembled WGS sequence"/>
</dbReference>
<evidence type="ECO:0000313" key="3">
    <source>
        <dbReference type="Proteomes" id="UP000007797"/>
    </source>
</evidence>
<feature type="compositionally biased region" description="Basic and acidic residues" evidence="1">
    <location>
        <begin position="202"/>
        <end position="215"/>
    </location>
</feature>
<dbReference type="RefSeq" id="XP_004358919.1">
    <property type="nucleotide sequence ID" value="XM_004358862.1"/>
</dbReference>
<dbReference type="EMBL" id="GL883010">
    <property type="protein sequence ID" value="EGG21069.1"/>
    <property type="molecule type" value="Genomic_DNA"/>
</dbReference>
<proteinExistence type="predicted"/>